<evidence type="ECO:0000313" key="3">
    <source>
        <dbReference type="Proteomes" id="UP000030170"/>
    </source>
</evidence>
<keyword evidence="3" id="KW-1185">Reference proteome</keyword>
<sequence length="269" mass="29555">MDDWEFLLQKEGDRTWLPLEAPVVEILEGRYRIIARTYRKNTLVEIRIVHQTTEDVTPQRQVQKRQSHTNAEGLIVVVPFSRFKPGLWELRCSGDLLADFMGNGWYAKVQLQVLTRDAEHLGDWPSGSGWQELDTPLPETSLASLAASSCGESMGLSPLPLPPSQVTPEPIPQPMEISLPVAPLPEPVVASSQSSTDAAAMMPPQVTTDFQAVVRNFMECLQEVADQVTDSVTEHMGGRDSTPASVAGSRNLCGPSRAIPDSHRASRGF</sequence>
<dbReference type="EMBL" id="JJML01000016">
    <property type="protein sequence ID" value="KGF72973.1"/>
    <property type="molecule type" value="Genomic_DNA"/>
</dbReference>
<feature type="region of interest" description="Disordered" evidence="1">
    <location>
        <begin position="233"/>
        <end position="269"/>
    </location>
</feature>
<comment type="caution">
    <text evidence="2">The sequence shown here is derived from an EMBL/GenBank/DDBJ whole genome shotgun (WGS) entry which is preliminary data.</text>
</comment>
<proteinExistence type="predicted"/>
<organism evidence="2 3">
    <name type="scientific">Neosynechococcus sphagnicola sy1</name>
    <dbReference type="NCBI Taxonomy" id="1497020"/>
    <lineage>
        <taxon>Bacteria</taxon>
        <taxon>Bacillati</taxon>
        <taxon>Cyanobacteriota</taxon>
        <taxon>Cyanophyceae</taxon>
        <taxon>Neosynechococcales</taxon>
        <taxon>Neosynechococcaceae</taxon>
        <taxon>Neosynechococcus</taxon>
    </lineage>
</organism>
<gene>
    <name evidence="2" type="ORF">DO97_02555</name>
</gene>
<dbReference type="Proteomes" id="UP000030170">
    <property type="component" value="Unassembled WGS sequence"/>
</dbReference>
<dbReference type="AlphaFoldDB" id="A0A098TQ70"/>
<evidence type="ECO:0000313" key="2">
    <source>
        <dbReference type="EMBL" id="KGF72973.1"/>
    </source>
</evidence>
<dbReference type="STRING" id="1497020.DO97_02555"/>
<protein>
    <submittedName>
        <fullName evidence="2">Uncharacterized protein</fullName>
    </submittedName>
</protein>
<dbReference type="RefSeq" id="WP_036532172.1">
    <property type="nucleotide sequence ID" value="NZ_JJML01000016.1"/>
</dbReference>
<evidence type="ECO:0000256" key="1">
    <source>
        <dbReference type="SAM" id="MobiDB-lite"/>
    </source>
</evidence>
<reference evidence="2 3" key="1">
    <citation type="journal article" date="2014" name="Mol. Ecol.">
        <title>Evolution of Synechococcus.</title>
        <authorList>
            <person name="Dvorak P."/>
            <person name="Casamatta D."/>
            <person name="Hasler P."/>
            <person name="Poulickova A."/>
            <person name="Ondrej V."/>
            <person name="Sanges R."/>
        </authorList>
    </citation>
    <scope>NUCLEOTIDE SEQUENCE [LARGE SCALE GENOMIC DNA]</scope>
    <source>
        <strain evidence="2 3">CAUP A 1101</strain>
    </source>
</reference>
<feature type="compositionally biased region" description="Basic and acidic residues" evidence="1">
    <location>
        <begin position="260"/>
        <end position="269"/>
    </location>
</feature>
<dbReference type="OrthoDB" id="452859at2"/>
<name>A0A098TQ70_9CYAN</name>
<accession>A0A098TQ70</accession>